<proteinExistence type="predicted"/>
<organism evidence="1 2">
    <name type="scientific">Emiliania huxleyi virus 86 (isolate United Kingdom/English Channel/1999)</name>
    <name type="common">EhV-86</name>
    <dbReference type="NCBI Taxonomy" id="654925"/>
    <lineage>
        <taxon>Viruses</taxon>
        <taxon>Varidnaviria</taxon>
        <taxon>Bamfordvirae</taxon>
        <taxon>Nucleocytoviricota</taxon>
        <taxon>Megaviricetes</taxon>
        <taxon>Algavirales</taxon>
        <taxon>Phycodnaviridae</taxon>
        <taxon>Coccolithovirus</taxon>
        <taxon>Coccolithovirus huxleyi</taxon>
        <taxon>Emiliania huxleyi virus 86</taxon>
    </lineage>
</organism>
<dbReference type="GeneID" id="3654737"/>
<organismHost>
    <name type="scientific">Emiliania huxleyi</name>
    <name type="common">Coccolithophore</name>
    <name type="synonym">Pontosphaera huxleyi</name>
    <dbReference type="NCBI Taxonomy" id="2903"/>
</organismHost>
<keyword evidence="2" id="KW-1185">Reference proteome</keyword>
<evidence type="ECO:0000313" key="2">
    <source>
        <dbReference type="Proteomes" id="UP000000863"/>
    </source>
</evidence>
<name>Q4A2J3_EHV8U</name>
<sequence>MPSTEFHELNAKYNAECDRYDSLNQDAIEKGDIATKYILKLMNENRSTPHSSENMAIMEKLNIDADISSELAHKTRAKLIEMNRILQSMCEE</sequence>
<protein>
    <submittedName>
        <fullName evidence="1">Uncharacterized protein</fullName>
    </submittedName>
</protein>
<dbReference type="EMBL" id="AJ890364">
    <property type="protein sequence ID" value="CAI65713.1"/>
    <property type="molecule type" value="Genomic_DNA"/>
</dbReference>
<evidence type="ECO:0000313" key="1">
    <source>
        <dbReference type="EMBL" id="CAI65713.1"/>
    </source>
</evidence>
<dbReference type="Proteomes" id="UP000000863">
    <property type="component" value="Segment"/>
</dbReference>
<gene>
    <name evidence="1" type="ORF">EhV287</name>
</gene>
<accession>Q4A2J3</accession>
<dbReference type="RefSeq" id="YP_294044.1">
    <property type="nucleotide sequence ID" value="NC_007346.1"/>
</dbReference>
<dbReference type="KEGG" id="vg:3654737"/>
<reference evidence="1 2" key="1">
    <citation type="journal article" date="2005" name="Science">
        <title>Complete genome sequence and lytic phase transcription profile of a Coccolithovirus.</title>
        <authorList>
            <person name="Wilson W.H."/>
            <person name="Schroeder D.C."/>
            <person name="Allen M.J."/>
            <person name="Holden M.T.G."/>
            <person name="Parkhill J."/>
            <person name="Barrell B.G."/>
            <person name="Churcher C."/>
            <person name="Hamlin N."/>
            <person name="Mungall K."/>
            <person name="Norbertczak H."/>
            <person name="Quail M.A."/>
            <person name="Price C."/>
            <person name="Rabbinowitsch E."/>
            <person name="Walker D."/>
            <person name="Craigon M."/>
            <person name="Roy D."/>
            <person name="Ghazal P."/>
        </authorList>
    </citation>
    <scope>NUCLEOTIDE SEQUENCE [LARGE SCALE GENOMIC DNA]</scope>
    <source>
        <strain evidence="2">Isolate United Kingdom/English Channel/1999</strain>
    </source>
</reference>